<dbReference type="InterPro" id="IPR027417">
    <property type="entry name" value="P-loop_NTPase"/>
</dbReference>
<evidence type="ECO:0000256" key="1">
    <source>
        <dbReference type="ARBA" id="ARBA00022448"/>
    </source>
</evidence>
<sequence length="210" mass="22785">MTLGLMLKDVKISLGGRTLLSLSKTVAPGDVLTVMGDSGAGKSTLLEYVGGFLRPPFEATGRLILNNRDITTLSPQDRHVGFMFQSPLLFPHMSVRDNLLFGLPNGGMTKHERATAVEASLCDIGMDDFADRDPATLSGGQQTRIALMRLLLAEPEALLLDEPFSSLDQSRRADLRDLVFRLARERGLPVLLVTHDKEDADAAGGDLVEL</sequence>
<keyword evidence="6" id="KW-1185">Reference proteome</keyword>
<dbReference type="InterPro" id="IPR003439">
    <property type="entry name" value="ABC_transporter-like_ATP-bd"/>
</dbReference>
<evidence type="ECO:0000256" key="3">
    <source>
        <dbReference type="ARBA" id="ARBA00022840"/>
    </source>
</evidence>
<evidence type="ECO:0000313" key="5">
    <source>
        <dbReference type="EMBL" id="MBD8878357.1"/>
    </source>
</evidence>
<evidence type="ECO:0000313" key="6">
    <source>
        <dbReference type="Proteomes" id="UP000615687"/>
    </source>
</evidence>
<dbReference type="Gene3D" id="3.40.50.300">
    <property type="entry name" value="P-loop containing nucleotide triphosphate hydrolases"/>
    <property type="match status" value="1"/>
</dbReference>
<evidence type="ECO:0000259" key="4">
    <source>
        <dbReference type="PROSITE" id="PS50893"/>
    </source>
</evidence>
<reference evidence="5 6" key="1">
    <citation type="submission" date="2020-09" db="EMBL/GenBank/DDBJ databases">
        <title>The genome sequence of type strain Labrenzia polysiphoniae KACC 19711.</title>
        <authorList>
            <person name="Liu Y."/>
        </authorList>
    </citation>
    <scope>NUCLEOTIDE SEQUENCE [LARGE SCALE GENOMIC DNA]</scope>
    <source>
        <strain evidence="5 6">KACC 19711</strain>
    </source>
</reference>
<dbReference type="SUPFAM" id="SSF52540">
    <property type="entry name" value="P-loop containing nucleoside triphosphate hydrolases"/>
    <property type="match status" value="1"/>
</dbReference>
<feature type="domain" description="ABC transporter" evidence="4">
    <location>
        <begin position="1"/>
        <end position="210"/>
    </location>
</feature>
<dbReference type="GO" id="GO:0005524">
    <property type="term" value="F:ATP binding"/>
    <property type="evidence" value="ECO:0007669"/>
    <property type="project" value="UniProtKB-KW"/>
</dbReference>
<proteinExistence type="predicted"/>
<dbReference type="PANTHER" id="PTHR42781:SF4">
    <property type="entry name" value="SPERMIDINE_PUTRESCINE IMPORT ATP-BINDING PROTEIN POTA"/>
    <property type="match status" value="1"/>
</dbReference>
<dbReference type="InterPro" id="IPR050093">
    <property type="entry name" value="ABC_SmlMolc_Importer"/>
</dbReference>
<keyword evidence="1" id="KW-0813">Transport</keyword>
<dbReference type="SMART" id="SM00382">
    <property type="entry name" value="AAA"/>
    <property type="match status" value="1"/>
</dbReference>
<organism evidence="5 6">
    <name type="scientific">Roseibium polysiphoniae</name>
    <dbReference type="NCBI Taxonomy" id="2571221"/>
    <lineage>
        <taxon>Bacteria</taxon>
        <taxon>Pseudomonadati</taxon>
        <taxon>Pseudomonadota</taxon>
        <taxon>Alphaproteobacteria</taxon>
        <taxon>Hyphomicrobiales</taxon>
        <taxon>Stappiaceae</taxon>
        <taxon>Roseibium</taxon>
    </lineage>
</organism>
<gene>
    <name evidence="5" type="ORF">IG617_18835</name>
</gene>
<dbReference type="Pfam" id="PF00005">
    <property type="entry name" value="ABC_tran"/>
    <property type="match status" value="1"/>
</dbReference>
<keyword evidence="2" id="KW-0547">Nucleotide-binding</keyword>
<evidence type="ECO:0000256" key="2">
    <source>
        <dbReference type="ARBA" id="ARBA00022741"/>
    </source>
</evidence>
<dbReference type="PROSITE" id="PS50893">
    <property type="entry name" value="ABC_TRANSPORTER_2"/>
    <property type="match status" value="1"/>
</dbReference>
<dbReference type="PANTHER" id="PTHR42781">
    <property type="entry name" value="SPERMIDINE/PUTRESCINE IMPORT ATP-BINDING PROTEIN POTA"/>
    <property type="match status" value="1"/>
</dbReference>
<dbReference type="EMBL" id="JACYXJ010000007">
    <property type="protein sequence ID" value="MBD8878357.1"/>
    <property type="molecule type" value="Genomic_DNA"/>
</dbReference>
<dbReference type="InterPro" id="IPR003593">
    <property type="entry name" value="AAA+_ATPase"/>
</dbReference>
<comment type="caution">
    <text evidence="5">The sequence shown here is derived from an EMBL/GenBank/DDBJ whole genome shotgun (WGS) entry which is preliminary data.</text>
</comment>
<accession>A0ABR9CES0</accession>
<keyword evidence="3 5" id="KW-0067">ATP-binding</keyword>
<name>A0ABR9CES0_9HYPH</name>
<dbReference type="Proteomes" id="UP000615687">
    <property type="component" value="Unassembled WGS sequence"/>
</dbReference>
<dbReference type="RefSeq" id="WP_192110794.1">
    <property type="nucleotide sequence ID" value="NZ_JACYXJ010000007.1"/>
</dbReference>
<protein>
    <submittedName>
        <fullName evidence="5">ATP-binding cassette domain-containing protein</fullName>
    </submittedName>
</protein>